<reference evidence="2 3" key="1">
    <citation type="submission" date="2024-05" db="EMBL/GenBank/DDBJ databases">
        <title>Genome sequencing and assembly of Indian major carp, Cirrhinus mrigala (Hamilton, 1822).</title>
        <authorList>
            <person name="Mohindra V."/>
            <person name="Chowdhury L.M."/>
            <person name="Lal K."/>
            <person name="Jena J.K."/>
        </authorList>
    </citation>
    <scope>NUCLEOTIDE SEQUENCE [LARGE SCALE GENOMIC DNA]</scope>
    <source>
        <strain evidence="2">CM1030</strain>
        <tissue evidence="2">Blood</tissue>
    </source>
</reference>
<dbReference type="InterPro" id="IPR011625">
    <property type="entry name" value="A2M_N_BRD"/>
</dbReference>
<dbReference type="EMBL" id="JAMKFB020000015">
    <property type="protein sequence ID" value="KAL0174204.1"/>
    <property type="molecule type" value="Genomic_DNA"/>
</dbReference>
<dbReference type="PANTHER" id="PTHR11412:SF160">
    <property type="entry name" value="ALPHA-2-MACROGLOBULIN-LIKE PROTEIN 1"/>
    <property type="match status" value="1"/>
</dbReference>
<keyword evidence="3" id="KW-1185">Reference proteome</keyword>
<dbReference type="Gene3D" id="2.20.130.20">
    <property type="match status" value="1"/>
</dbReference>
<comment type="caution">
    <text evidence="2">The sequence shown here is derived from an EMBL/GenBank/DDBJ whole genome shotgun (WGS) entry which is preliminary data.</text>
</comment>
<evidence type="ECO:0000259" key="1">
    <source>
        <dbReference type="SMART" id="SM01359"/>
    </source>
</evidence>
<dbReference type="InterPro" id="IPR050473">
    <property type="entry name" value="A2M/Complement_sys"/>
</dbReference>
<protein>
    <recommendedName>
        <fullName evidence="1">Alpha-2-macroglobulin bait region domain-containing protein</fullName>
    </recommendedName>
</protein>
<feature type="non-terminal residue" evidence="2">
    <location>
        <position position="1"/>
    </location>
</feature>
<proteinExistence type="predicted"/>
<accession>A0ABD0PK11</accession>
<evidence type="ECO:0000313" key="2">
    <source>
        <dbReference type="EMBL" id="KAL0174204.1"/>
    </source>
</evidence>
<sequence>NKGELTFTLKKTAALTPYAQVVVYTVLPNRETVADSMDFPIEECLPNKVSLKFSSPTALPGEKTSFNLKANPGSLCSVQAIDQSVLLLRPEAELDAAAVC</sequence>
<name>A0ABD0PK11_CIRMR</name>
<evidence type="ECO:0000313" key="3">
    <source>
        <dbReference type="Proteomes" id="UP001529510"/>
    </source>
</evidence>
<gene>
    <name evidence="2" type="ORF">M9458_030172</name>
</gene>
<dbReference type="PANTHER" id="PTHR11412">
    <property type="entry name" value="MACROGLOBULIN / COMPLEMENT"/>
    <property type="match status" value="1"/>
</dbReference>
<dbReference type="SMART" id="SM01359">
    <property type="entry name" value="A2M_N_2"/>
    <property type="match status" value="1"/>
</dbReference>
<dbReference type="Pfam" id="PF07703">
    <property type="entry name" value="A2M_BRD"/>
    <property type="match status" value="1"/>
</dbReference>
<dbReference type="AlphaFoldDB" id="A0ABD0PK11"/>
<dbReference type="Gene3D" id="2.60.40.1930">
    <property type="match status" value="1"/>
</dbReference>
<organism evidence="2 3">
    <name type="scientific">Cirrhinus mrigala</name>
    <name type="common">Mrigala</name>
    <dbReference type="NCBI Taxonomy" id="683832"/>
    <lineage>
        <taxon>Eukaryota</taxon>
        <taxon>Metazoa</taxon>
        <taxon>Chordata</taxon>
        <taxon>Craniata</taxon>
        <taxon>Vertebrata</taxon>
        <taxon>Euteleostomi</taxon>
        <taxon>Actinopterygii</taxon>
        <taxon>Neopterygii</taxon>
        <taxon>Teleostei</taxon>
        <taxon>Ostariophysi</taxon>
        <taxon>Cypriniformes</taxon>
        <taxon>Cyprinidae</taxon>
        <taxon>Labeoninae</taxon>
        <taxon>Labeonini</taxon>
        <taxon>Cirrhinus</taxon>
    </lineage>
</organism>
<feature type="domain" description="Alpha-2-macroglobulin bait region" evidence="1">
    <location>
        <begin position="1"/>
        <end position="88"/>
    </location>
</feature>
<dbReference type="Proteomes" id="UP001529510">
    <property type="component" value="Unassembled WGS sequence"/>
</dbReference>